<name>A0ABU7V8C5_9MICO</name>
<evidence type="ECO:0000259" key="1">
    <source>
        <dbReference type="Pfam" id="PF12688"/>
    </source>
</evidence>
<dbReference type="InterPro" id="IPR011990">
    <property type="entry name" value="TPR-like_helical_dom_sf"/>
</dbReference>
<organism evidence="2 3">
    <name type="scientific">Microbacterium schleiferi</name>
    <dbReference type="NCBI Taxonomy" id="69362"/>
    <lineage>
        <taxon>Bacteria</taxon>
        <taxon>Bacillati</taxon>
        <taxon>Actinomycetota</taxon>
        <taxon>Actinomycetes</taxon>
        <taxon>Micrococcales</taxon>
        <taxon>Microbacteriaceae</taxon>
        <taxon>Microbacterium</taxon>
    </lineage>
</organism>
<evidence type="ECO:0000313" key="3">
    <source>
        <dbReference type="Proteomes" id="UP001351900"/>
    </source>
</evidence>
<accession>A0ABU7V8C5</accession>
<gene>
    <name evidence="2" type="ORF">V2V91_08995</name>
</gene>
<dbReference type="Gene3D" id="1.25.40.10">
    <property type="entry name" value="Tetratricopeptide repeat domain"/>
    <property type="match status" value="1"/>
</dbReference>
<evidence type="ECO:0000313" key="2">
    <source>
        <dbReference type="EMBL" id="MEF2255266.1"/>
    </source>
</evidence>
<dbReference type="SUPFAM" id="SSF48452">
    <property type="entry name" value="TPR-like"/>
    <property type="match status" value="1"/>
</dbReference>
<dbReference type="RefSeq" id="WP_331791574.1">
    <property type="nucleotide sequence ID" value="NZ_BAAAUO010000012.1"/>
</dbReference>
<reference evidence="2 3" key="1">
    <citation type="submission" date="2024-01" db="EMBL/GenBank/DDBJ databases">
        <title>the genome sequence of strain Microbacterium schleiferi NBRC 15075.</title>
        <authorList>
            <person name="Ding Y."/>
            <person name="Zhang G."/>
        </authorList>
    </citation>
    <scope>NUCLEOTIDE SEQUENCE [LARGE SCALE GENOMIC DNA]</scope>
    <source>
        <strain evidence="2 3">NBRC 15075</strain>
    </source>
</reference>
<dbReference type="InterPro" id="IPR041656">
    <property type="entry name" value="TPR_5"/>
</dbReference>
<proteinExistence type="predicted"/>
<keyword evidence="3" id="KW-1185">Reference proteome</keyword>
<dbReference type="Pfam" id="PF12688">
    <property type="entry name" value="TPR_5"/>
    <property type="match status" value="1"/>
</dbReference>
<feature type="domain" description="Tetratrico peptide repeat group 5" evidence="1">
    <location>
        <begin position="40"/>
        <end position="158"/>
    </location>
</feature>
<protein>
    <submittedName>
        <fullName evidence="2">Tetratricopeptide repeat protein</fullName>
    </submittedName>
</protein>
<dbReference type="EMBL" id="JAZHOV010000004">
    <property type="protein sequence ID" value="MEF2255266.1"/>
    <property type="molecule type" value="Genomic_DNA"/>
</dbReference>
<comment type="caution">
    <text evidence="2">The sequence shown here is derived from an EMBL/GenBank/DDBJ whole genome shotgun (WGS) entry which is preliminary data.</text>
</comment>
<sequence>MVQTWNERVAAVWADDSLTDDERIVLIDAIAAERAEDDAIALFERAGARDAAGLERDAEPLYRAAIAAGLPEPHRVQAVIQLASTLRNLGHTDESVGLLQAEYERDPDSDLRDEVAAFYALALVSAGQPDAAASVALTALAPHLARYRRSVEAYARELAARHDLPTANTSGSPEPRR</sequence>
<dbReference type="Proteomes" id="UP001351900">
    <property type="component" value="Unassembled WGS sequence"/>
</dbReference>